<protein>
    <recommendedName>
        <fullName evidence="2">Zinc finger CHCC-type domain-containing protein</fullName>
    </recommendedName>
</protein>
<organism evidence="3 4">
    <name type="scientific">Pseudogymnoascus verrucosus</name>
    <dbReference type="NCBI Taxonomy" id="342668"/>
    <lineage>
        <taxon>Eukaryota</taxon>
        <taxon>Fungi</taxon>
        <taxon>Dikarya</taxon>
        <taxon>Ascomycota</taxon>
        <taxon>Pezizomycotina</taxon>
        <taxon>Leotiomycetes</taxon>
        <taxon>Thelebolales</taxon>
        <taxon>Thelebolaceae</taxon>
        <taxon>Pseudogymnoascus</taxon>
    </lineage>
</organism>
<name>A0A1B8GLC5_9PEZI</name>
<dbReference type="InterPro" id="IPR019401">
    <property type="entry name" value="Znf_CHCC"/>
</dbReference>
<gene>
    <name evidence="3" type="ORF">VE01_05270</name>
</gene>
<reference evidence="4" key="2">
    <citation type="journal article" date="2018" name="Nat. Commun.">
        <title>Extreme sensitivity to ultraviolet light in the fungal pathogen causing white-nose syndrome of bats.</title>
        <authorList>
            <person name="Palmer J.M."/>
            <person name="Drees K.P."/>
            <person name="Foster J.T."/>
            <person name="Lindner D.L."/>
        </authorList>
    </citation>
    <scope>NUCLEOTIDE SEQUENCE [LARGE SCALE GENOMIC DNA]</scope>
    <source>
        <strain evidence="4">UAMH 10579</strain>
    </source>
</reference>
<dbReference type="FunFam" id="2.60.260.40:FF:000003">
    <property type="entry name" value="NADH dehydrogenase [ubiquinone] iron-sulfur protein 6, mitochondrial"/>
    <property type="match status" value="1"/>
</dbReference>
<proteinExistence type="predicted"/>
<sequence>MLSTANRRAALLLARRARASAPISSFRALSISSRASSNASVPNVSKTNELPQGKQQEDDVLVHENVENAQKLRTMQEPNRATTWSRSQKTREAAMSGPRFEQTIVELQPAPAAAIELIHQQPVRWIHERTVECDGGGGPLGHPRVFINLDKPEICTCTYCGLPFANEHHRTYLESLPSTPYPLTPQGNAAEVNLNQRVTDGAFEQR</sequence>
<dbReference type="Pfam" id="PF10276">
    <property type="entry name" value="zf-CHCC"/>
    <property type="match status" value="1"/>
</dbReference>
<dbReference type="GO" id="GO:0006120">
    <property type="term" value="P:mitochondrial electron transport, NADH to ubiquinone"/>
    <property type="evidence" value="ECO:0007669"/>
    <property type="project" value="TreeGrafter"/>
</dbReference>
<reference evidence="3 4" key="1">
    <citation type="submission" date="2016-03" db="EMBL/GenBank/DDBJ databases">
        <title>Comparative genomics of Pseudogymnoascus destructans, the fungus causing white-nose syndrome of bats.</title>
        <authorList>
            <person name="Palmer J.M."/>
            <person name="Drees K.P."/>
            <person name="Foster J.T."/>
            <person name="Lindner D.L."/>
        </authorList>
    </citation>
    <scope>NUCLEOTIDE SEQUENCE [LARGE SCALE GENOMIC DNA]</scope>
    <source>
        <strain evidence="3 4">UAMH 10579</strain>
    </source>
</reference>
<dbReference type="Gene3D" id="2.60.260.40">
    <property type="entry name" value="q5lls5 like domains"/>
    <property type="match status" value="1"/>
</dbReference>
<dbReference type="RefSeq" id="XP_018130374.1">
    <property type="nucleotide sequence ID" value="XM_018274735.2"/>
</dbReference>
<keyword evidence="4" id="KW-1185">Reference proteome</keyword>
<dbReference type="Proteomes" id="UP000091956">
    <property type="component" value="Unassembled WGS sequence"/>
</dbReference>
<dbReference type="AlphaFoldDB" id="A0A1B8GLC5"/>
<dbReference type="PANTHER" id="PTHR13156:SF0">
    <property type="entry name" value="NADH DEHYDROGENASE [UBIQUINONE] IRON-SULFUR PROTEIN 6, MITOCHONDRIAL"/>
    <property type="match status" value="1"/>
</dbReference>
<evidence type="ECO:0000313" key="3">
    <source>
        <dbReference type="EMBL" id="OBT96641.1"/>
    </source>
</evidence>
<evidence type="ECO:0000259" key="2">
    <source>
        <dbReference type="Pfam" id="PF10276"/>
    </source>
</evidence>
<dbReference type="PANTHER" id="PTHR13156">
    <property type="entry name" value="NADH-UBIQUINONE OXIDOREDUCTASE 13 KD-A SUBUNIT"/>
    <property type="match status" value="1"/>
</dbReference>
<evidence type="ECO:0000313" key="4">
    <source>
        <dbReference type="Proteomes" id="UP000091956"/>
    </source>
</evidence>
<dbReference type="STRING" id="342668.A0A1B8GLC5"/>
<feature type="region of interest" description="Disordered" evidence="1">
    <location>
        <begin position="36"/>
        <end position="57"/>
    </location>
</feature>
<dbReference type="OrthoDB" id="307899at2759"/>
<feature type="domain" description="Zinc finger CHCC-type" evidence="2">
    <location>
        <begin position="129"/>
        <end position="164"/>
    </location>
</feature>
<accession>A0A1B8GLC5</accession>
<dbReference type="EMBL" id="KV460227">
    <property type="protein sequence ID" value="OBT96641.1"/>
    <property type="molecule type" value="Genomic_DNA"/>
</dbReference>
<evidence type="ECO:0000256" key="1">
    <source>
        <dbReference type="SAM" id="MobiDB-lite"/>
    </source>
</evidence>
<dbReference type="GeneID" id="28838656"/>
<dbReference type="GO" id="GO:0005739">
    <property type="term" value="C:mitochondrion"/>
    <property type="evidence" value="ECO:0007669"/>
    <property type="project" value="GOC"/>
</dbReference>
<feature type="compositionally biased region" description="Low complexity" evidence="1">
    <location>
        <begin position="36"/>
        <end position="45"/>
    </location>
</feature>